<evidence type="ECO:0000256" key="3">
    <source>
        <dbReference type="ARBA" id="ARBA00012584"/>
    </source>
</evidence>
<keyword evidence="10" id="KW-1185">Reference proteome</keyword>
<keyword evidence="6" id="KW-0808">Transferase</keyword>
<evidence type="ECO:0000259" key="8">
    <source>
        <dbReference type="PROSITE" id="PS51163"/>
    </source>
</evidence>
<comment type="subcellular location">
    <subcellularLocation>
        <location evidence="1">Cytoplasm</location>
    </subcellularLocation>
</comment>
<comment type="catalytic activity">
    <reaction evidence="7">
        <text>L-threonine + hydrogencarbonate + ATP = L-threonylcarbamoyladenylate + diphosphate + H2O</text>
        <dbReference type="Rhea" id="RHEA:36407"/>
        <dbReference type="ChEBI" id="CHEBI:15377"/>
        <dbReference type="ChEBI" id="CHEBI:17544"/>
        <dbReference type="ChEBI" id="CHEBI:30616"/>
        <dbReference type="ChEBI" id="CHEBI:33019"/>
        <dbReference type="ChEBI" id="CHEBI:57926"/>
        <dbReference type="ChEBI" id="CHEBI:73682"/>
        <dbReference type="EC" id="2.7.7.87"/>
    </reaction>
</comment>
<evidence type="ECO:0000256" key="4">
    <source>
        <dbReference type="ARBA" id="ARBA00015492"/>
    </source>
</evidence>
<comment type="similarity">
    <text evidence="2">Belongs to the SUA5 family.</text>
</comment>
<evidence type="ECO:0000256" key="5">
    <source>
        <dbReference type="ARBA" id="ARBA00022490"/>
    </source>
</evidence>
<dbReference type="PROSITE" id="PS51163">
    <property type="entry name" value="YRDC"/>
    <property type="match status" value="1"/>
</dbReference>
<comment type="caution">
    <text evidence="9">The sequence shown here is derived from an EMBL/GenBank/DDBJ whole genome shotgun (WGS) entry which is preliminary data.</text>
</comment>
<dbReference type="InterPro" id="IPR050156">
    <property type="entry name" value="TC-AMP_synthase_SUA5"/>
</dbReference>
<dbReference type="EMBL" id="JARPOI010000001">
    <property type="protein sequence ID" value="KAJ9188861.1"/>
    <property type="molecule type" value="Genomic_DNA"/>
</dbReference>
<dbReference type="SUPFAM" id="SSF55821">
    <property type="entry name" value="YrdC/RibB"/>
    <property type="match status" value="1"/>
</dbReference>
<dbReference type="InterPro" id="IPR017945">
    <property type="entry name" value="DHBP_synth_RibB-like_a/b_dom"/>
</dbReference>
<dbReference type="EC" id="2.7.7.87" evidence="3"/>
<dbReference type="PANTHER" id="PTHR17490">
    <property type="entry name" value="SUA5"/>
    <property type="match status" value="1"/>
</dbReference>
<evidence type="ECO:0000313" key="9">
    <source>
        <dbReference type="EMBL" id="KAJ9188861.1"/>
    </source>
</evidence>
<reference evidence="9" key="1">
    <citation type="journal article" date="2023" name="Plant Biotechnol. J.">
        <title>Chromosome-level wild Hevea brasiliensis genome provides new tools for genomic-assisted breeding and valuable loci to elevate rubber yield.</title>
        <authorList>
            <person name="Cheng H."/>
            <person name="Song X."/>
            <person name="Hu Y."/>
            <person name="Wu T."/>
            <person name="Yang Q."/>
            <person name="An Z."/>
            <person name="Feng S."/>
            <person name="Deng Z."/>
            <person name="Wu W."/>
            <person name="Zeng X."/>
            <person name="Tu M."/>
            <person name="Wang X."/>
            <person name="Huang H."/>
        </authorList>
    </citation>
    <scope>NUCLEOTIDE SEQUENCE</scope>
    <source>
        <strain evidence="9">MT/VB/25A 57/8</strain>
    </source>
</reference>
<dbReference type="InterPro" id="IPR006070">
    <property type="entry name" value="Sua5-like_dom"/>
</dbReference>
<evidence type="ECO:0000256" key="2">
    <source>
        <dbReference type="ARBA" id="ARBA00007663"/>
    </source>
</evidence>
<evidence type="ECO:0000256" key="6">
    <source>
        <dbReference type="ARBA" id="ARBA00022679"/>
    </source>
</evidence>
<protein>
    <recommendedName>
        <fullName evidence="4">Threonylcarbamoyl-AMP synthase</fullName>
        <ecNumber evidence="3">2.7.7.87</ecNumber>
    </recommendedName>
</protein>
<evidence type="ECO:0000256" key="7">
    <source>
        <dbReference type="ARBA" id="ARBA00048366"/>
    </source>
</evidence>
<organism evidence="9 10">
    <name type="scientific">Hevea brasiliensis</name>
    <name type="common">Para rubber tree</name>
    <name type="synonym">Siphonia brasiliensis</name>
    <dbReference type="NCBI Taxonomy" id="3981"/>
    <lineage>
        <taxon>Eukaryota</taxon>
        <taxon>Viridiplantae</taxon>
        <taxon>Streptophyta</taxon>
        <taxon>Embryophyta</taxon>
        <taxon>Tracheophyta</taxon>
        <taxon>Spermatophyta</taxon>
        <taxon>Magnoliopsida</taxon>
        <taxon>eudicotyledons</taxon>
        <taxon>Gunneridae</taxon>
        <taxon>Pentapetalae</taxon>
        <taxon>rosids</taxon>
        <taxon>fabids</taxon>
        <taxon>Malpighiales</taxon>
        <taxon>Euphorbiaceae</taxon>
        <taxon>Crotonoideae</taxon>
        <taxon>Micrandreae</taxon>
        <taxon>Hevea</taxon>
    </lineage>
</organism>
<dbReference type="Gene3D" id="3.90.870.10">
    <property type="entry name" value="DHBP synthase"/>
    <property type="match status" value="1"/>
</dbReference>
<accession>A0ABQ9N9A9</accession>
<dbReference type="Proteomes" id="UP001174677">
    <property type="component" value="Chromosome 1"/>
</dbReference>
<sequence>MRCQNKLGVVRPATELYDEEAVQALKSGKRYCSAHRYTLWISLRCLVCHFIAKCSIQIMAVNGPRFSCLSSLEAVNRIYEIKGRKHTSPLAICFGDVSEIKHFAVIDHLPHGFLDSTPRACYSCIKESNFWDFLGELSALEKSLNPGMDSVGVREPDYNFSRTIAQGLVRAVALTIANLSGLLRGVCVKDFENLWEHCAYVYDGGVLPSGPAGSTVVDLSRPVKYKILRPESANEETVTILEKHSPVEEATSI</sequence>
<dbReference type="PANTHER" id="PTHR17490:SF10">
    <property type="entry name" value="THREONYLCARBAMOYL-AMP SYNTHASE"/>
    <property type="match status" value="1"/>
</dbReference>
<name>A0ABQ9N9A9_HEVBR</name>
<feature type="domain" description="YrdC-like" evidence="8">
    <location>
        <begin position="40"/>
        <end position="233"/>
    </location>
</feature>
<keyword evidence="5" id="KW-0963">Cytoplasm</keyword>
<proteinExistence type="inferred from homology"/>
<evidence type="ECO:0000256" key="1">
    <source>
        <dbReference type="ARBA" id="ARBA00004496"/>
    </source>
</evidence>
<gene>
    <name evidence="9" type="ORF">P3X46_000218</name>
</gene>
<evidence type="ECO:0000313" key="10">
    <source>
        <dbReference type="Proteomes" id="UP001174677"/>
    </source>
</evidence>
<dbReference type="Pfam" id="PF01300">
    <property type="entry name" value="Sua5_yciO_yrdC"/>
    <property type="match status" value="1"/>
</dbReference>